<dbReference type="NCBIfam" id="TIGR01221">
    <property type="entry name" value="rmlC"/>
    <property type="match status" value="1"/>
</dbReference>
<dbReference type="Proteomes" id="UP000285523">
    <property type="component" value="Unassembled WGS sequence"/>
</dbReference>
<evidence type="ECO:0000256" key="1">
    <source>
        <dbReference type="ARBA" id="ARBA00001298"/>
    </source>
</evidence>
<comment type="subunit">
    <text evidence="7">Homodimer.</text>
</comment>
<accession>A0A418V3X1</accession>
<comment type="pathway">
    <text evidence="7">Carbohydrate biosynthesis; dTDP-L-rhamnose biosynthesis.</text>
</comment>
<comment type="catalytic activity">
    <reaction evidence="1 7">
        <text>dTDP-4-dehydro-6-deoxy-alpha-D-glucose = dTDP-4-dehydro-beta-L-rhamnose</text>
        <dbReference type="Rhea" id="RHEA:16969"/>
        <dbReference type="ChEBI" id="CHEBI:57649"/>
        <dbReference type="ChEBI" id="CHEBI:62830"/>
        <dbReference type="EC" id="5.1.3.13"/>
    </reaction>
</comment>
<evidence type="ECO:0000256" key="5">
    <source>
        <dbReference type="PIRSR" id="PIRSR600888-1"/>
    </source>
</evidence>
<gene>
    <name evidence="8" type="primary">rfbC</name>
    <name evidence="8" type="ORF">D4Q52_15840</name>
</gene>
<dbReference type="PANTHER" id="PTHR21047">
    <property type="entry name" value="DTDP-6-DEOXY-D-GLUCOSE-3,5 EPIMERASE"/>
    <property type="match status" value="1"/>
</dbReference>
<protein>
    <recommendedName>
        <fullName evidence="4 7">dTDP-4-dehydrorhamnose 3,5-epimerase</fullName>
        <ecNumber evidence="3 7">5.1.3.13</ecNumber>
    </recommendedName>
    <alternativeName>
        <fullName evidence="7">Thymidine diphospho-4-keto-rhamnose 3,5-epimerase</fullName>
    </alternativeName>
</protein>
<feature type="active site" description="Proton acceptor" evidence="5">
    <location>
        <position position="62"/>
    </location>
</feature>
<dbReference type="InterPro" id="IPR000888">
    <property type="entry name" value="RmlC-like"/>
</dbReference>
<evidence type="ECO:0000256" key="7">
    <source>
        <dbReference type="RuleBase" id="RU364069"/>
    </source>
</evidence>
<dbReference type="InterPro" id="IPR011051">
    <property type="entry name" value="RmlC_Cupin_sf"/>
</dbReference>
<dbReference type="GO" id="GO:0019305">
    <property type="term" value="P:dTDP-rhamnose biosynthetic process"/>
    <property type="evidence" value="ECO:0007669"/>
    <property type="project" value="UniProtKB-UniRule"/>
</dbReference>
<dbReference type="Gene3D" id="2.60.120.10">
    <property type="entry name" value="Jelly Rolls"/>
    <property type="match status" value="1"/>
</dbReference>
<evidence type="ECO:0000313" key="8">
    <source>
        <dbReference type="EMBL" id="RJF70787.1"/>
    </source>
</evidence>
<keyword evidence="7 8" id="KW-0413">Isomerase</keyword>
<name>A0A418V3X1_RHOPL</name>
<dbReference type="EC" id="5.1.3.13" evidence="3 7"/>
<evidence type="ECO:0000256" key="3">
    <source>
        <dbReference type="ARBA" id="ARBA00012098"/>
    </source>
</evidence>
<dbReference type="EMBL" id="QYYD01000015">
    <property type="protein sequence ID" value="RJF70787.1"/>
    <property type="molecule type" value="Genomic_DNA"/>
</dbReference>
<sequence>MNIEKLSIPGLLLVTPNKHGDQRGFFSETFRADVFTAAAGPVQFVQDNHVLSTQRGVVRGLHFQTPPHAQGKLVRCTRGAILDVGVDIRVGSPTYGQHVAVELSADNWRQLWVPPGFAHGYVTLEDNCEVIYKVTDYYAPDCDRGIAWDDPALAIDWRIPASEVILSDKDKKQPRLQDAAAAFHFVIGES</sequence>
<reference evidence="8 9" key="1">
    <citation type="submission" date="2018-09" db="EMBL/GenBank/DDBJ databases">
        <title>Draft genome sequence of Rhodopseudomonas palustris 2.1.18.</title>
        <authorList>
            <person name="Robertson S.L."/>
            <person name="Meyer T.E."/>
            <person name="Kyndt J.A."/>
        </authorList>
    </citation>
    <scope>NUCLEOTIDE SEQUENCE [LARGE SCALE GENOMIC DNA]</scope>
    <source>
        <strain evidence="8 9">2.1.18</strain>
    </source>
</reference>
<dbReference type="AlphaFoldDB" id="A0A418V3X1"/>
<dbReference type="PANTHER" id="PTHR21047:SF2">
    <property type="entry name" value="THYMIDINE DIPHOSPHO-4-KETO-RHAMNOSE 3,5-EPIMERASE"/>
    <property type="match status" value="1"/>
</dbReference>
<evidence type="ECO:0000313" key="9">
    <source>
        <dbReference type="Proteomes" id="UP000285523"/>
    </source>
</evidence>
<dbReference type="RefSeq" id="WP_119857523.1">
    <property type="nucleotide sequence ID" value="NZ_QYYD01000015.1"/>
</dbReference>
<dbReference type="Pfam" id="PF00908">
    <property type="entry name" value="dTDP_sugar_isom"/>
    <property type="match status" value="1"/>
</dbReference>
<proteinExistence type="inferred from homology"/>
<feature type="active site" description="Proton donor" evidence="5">
    <location>
        <position position="132"/>
    </location>
</feature>
<feature type="site" description="Participates in a stacking interaction with the thymidine ring of dTDP-4-oxo-6-deoxyglucose" evidence="6">
    <location>
        <position position="138"/>
    </location>
</feature>
<evidence type="ECO:0000256" key="4">
    <source>
        <dbReference type="ARBA" id="ARBA00019595"/>
    </source>
</evidence>
<evidence type="ECO:0000256" key="2">
    <source>
        <dbReference type="ARBA" id="ARBA00001997"/>
    </source>
</evidence>
<evidence type="ECO:0000256" key="6">
    <source>
        <dbReference type="PIRSR" id="PIRSR600888-3"/>
    </source>
</evidence>
<dbReference type="InterPro" id="IPR014710">
    <property type="entry name" value="RmlC-like_jellyroll"/>
</dbReference>
<dbReference type="GO" id="GO:0008830">
    <property type="term" value="F:dTDP-4-dehydrorhamnose 3,5-epimerase activity"/>
    <property type="evidence" value="ECO:0007669"/>
    <property type="project" value="UniProtKB-UniRule"/>
</dbReference>
<dbReference type="GO" id="GO:0005829">
    <property type="term" value="C:cytosol"/>
    <property type="evidence" value="ECO:0007669"/>
    <property type="project" value="TreeGrafter"/>
</dbReference>
<comment type="similarity">
    <text evidence="7">Belongs to the dTDP-4-dehydrorhamnose 3,5-epimerase family.</text>
</comment>
<dbReference type="GO" id="GO:0000271">
    <property type="term" value="P:polysaccharide biosynthetic process"/>
    <property type="evidence" value="ECO:0007669"/>
    <property type="project" value="TreeGrafter"/>
</dbReference>
<dbReference type="OrthoDB" id="9800680at2"/>
<organism evidence="8 9">
    <name type="scientific">Rhodopseudomonas palustris</name>
    <dbReference type="NCBI Taxonomy" id="1076"/>
    <lineage>
        <taxon>Bacteria</taxon>
        <taxon>Pseudomonadati</taxon>
        <taxon>Pseudomonadota</taxon>
        <taxon>Alphaproteobacteria</taxon>
        <taxon>Hyphomicrobiales</taxon>
        <taxon>Nitrobacteraceae</taxon>
        <taxon>Rhodopseudomonas</taxon>
    </lineage>
</organism>
<dbReference type="UniPathway" id="UPA00124"/>
<dbReference type="SUPFAM" id="SSF51182">
    <property type="entry name" value="RmlC-like cupins"/>
    <property type="match status" value="1"/>
</dbReference>
<comment type="caution">
    <text evidence="8">The sequence shown here is derived from an EMBL/GenBank/DDBJ whole genome shotgun (WGS) entry which is preliminary data.</text>
</comment>
<dbReference type="CDD" id="cd00438">
    <property type="entry name" value="cupin_RmlC"/>
    <property type="match status" value="1"/>
</dbReference>
<comment type="function">
    <text evidence="2 7">Catalyzes the epimerization of the C3' and C5'positions of dTDP-6-deoxy-D-xylo-4-hexulose, forming dTDP-6-deoxy-L-lyxo-4-hexulose.</text>
</comment>